<name>A0A0B4X6Q9_9HYPH</name>
<organism evidence="1 2">
    <name type="scientific">Rhizobium gallicum bv. gallicum R602sp</name>
    <dbReference type="NCBI Taxonomy" id="1041138"/>
    <lineage>
        <taxon>Bacteria</taxon>
        <taxon>Pseudomonadati</taxon>
        <taxon>Pseudomonadota</taxon>
        <taxon>Alphaproteobacteria</taxon>
        <taxon>Hyphomicrobiales</taxon>
        <taxon>Rhizobiaceae</taxon>
        <taxon>Rhizobium/Agrobacterium group</taxon>
        <taxon>Rhizobium</taxon>
    </lineage>
</organism>
<dbReference type="EMBL" id="CP006877">
    <property type="protein sequence ID" value="AJD42253.1"/>
    <property type="molecule type" value="Genomic_DNA"/>
</dbReference>
<protein>
    <submittedName>
        <fullName evidence="1">Uncharacterized protein</fullName>
    </submittedName>
</protein>
<dbReference type="HOGENOM" id="CLU_3084009_0_0_5"/>
<evidence type="ECO:0000313" key="2">
    <source>
        <dbReference type="Proteomes" id="UP000031368"/>
    </source>
</evidence>
<accession>A0A0B4X6Q9</accession>
<proteinExistence type="predicted"/>
<keyword evidence="2" id="KW-1185">Reference proteome</keyword>
<gene>
    <name evidence="1" type="ORF">RGR602_CH02936</name>
</gene>
<sequence>MSASGSSIKTYMVIEPPFYAGHSRRLLATAMATGHTTGKWVLKTIGILHNED</sequence>
<dbReference type="Proteomes" id="UP000031368">
    <property type="component" value="Chromosome"/>
</dbReference>
<reference evidence="1 2" key="1">
    <citation type="submission" date="2013-11" db="EMBL/GenBank/DDBJ databases">
        <title>Complete genome sequence of Rhizobium gallicum bv. gallicum R602.</title>
        <authorList>
            <person name="Bustos P."/>
            <person name="Santamaria R.I."/>
            <person name="Lozano L."/>
            <person name="Acosta J.L."/>
            <person name="Ormeno-Orrillo E."/>
            <person name="Rogel M.A."/>
            <person name="Romero D."/>
            <person name="Cevallos M.A."/>
            <person name="Martinez-Romero E."/>
            <person name="Gonzalez V."/>
        </authorList>
    </citation>
    <scope>NUCLEOTIDE SEQUENCE [LARGE SCALE GENOMIC DNA]</scope>
    <source>
        <strain evidence="1 2">R602</strain>
    </source>
</reference>
<dbReference type="KEGG" id="rga:RGR602_CH02936"/>
<evidence type="ECO:0000313" key="1">
    <source>
        <dbReference type="EMBL" id="AJD42253.1"/>
    </source>
</evidence>
<dbReference type="AlphaFoldDB" id="A0A0B4X6Q9"/>